<dbReference type="Proteomes" id="UP001367508">
    <property type="component" value="Unassembled WGS sequence"/>
</dbReference>
<name>A0AAN9MZ23_CANGL</name>
<keyword evidence="3" id="KW-1185">Reference proteome</keyword>
<dbReference type="EMBL" id="JAYMYQ010000001">
    <property type="protein sequence ID" value="KAK7362621.1"/>
    <property type="molecule type" value="Genomic_DNA"/>
</dbReference>
<organism evidence="2 3">
    <name type="scientific">Canavalia gladiata</name>
    <name type="common">Sword bean</name>
    <name type="synonym">Dolichos gladiatus</name>
    <dbReference type="NCBI Taxonomy" id="3824"/>
    <lineage>
        <taxon>Eukaryota</taxon>
        <taxon>Viridiplantae</taxon>
        <taxon>Streptophyta</taxon>
        <taxon>Embryophyta</taxon>
        <taxon>Tracheophyta</taxon>
        <taxon>Spermatophyta</taxon>
        <taxon>Magnoliopsida</taxon>
        <taxon>eudicotyledons</taxon>
        <taxon>Gunneridae</taxon>
        <taxon>Pentapetalae</taxon>
        <taxon>rosids</taxon>
        <taxon>fabids</taxon>
        <taxon>Fabales</taxon>
        <taxon>Fabaceae</taxon>
        <taxon>Papilionoideae</taxon>
        <taxon>50 kb inversion clade</taxon>
        <taxon>NPAAA clade</taxon>
        <taxon>indigoferoid/millettioid clade</taxon>
        <taxon>Phaseoleae</taxon>
        <taxon>Canavalia</taxon>
    </lineage>
</organism>
<gene>
    <name evidence="2" type="ORF">VNO77_04739</name>
</gene>
<feature type="region of interest" description="Disordered" evidence="1">
    <location>
        <begin position="203"/>
        <end position="223"/>
    </location>
</feature>
<proteinExistence type="predicted"/>
<evidence type="ECO:0000256" key="1">
    <source>
        <dbReference type="SAM" id="MobiDB-lite"/>
    </source>
</evidence>
<protein>
    <submittedName>
        <fullName evidence="2">Uncharacterized protein</fullName>
    </submittedName>
</protein>
<dbReference type="AlphaFoldDB" id="A0AAN9MZ23"/>
<comment type="caution">
    <text evidence="2">The sequence shown here is derived from an EMBL/GenBank/DDBJ whole genome shotgun (WGS) entry which is preliminary data.</text>
</comment>
<accession>A0AAN9MZ23</accession>
<sequence length="223" mass="24837">MTMASKTVQCYVCHTCMCGITPHLLPQPLDGNATQTAVVNRRLYVLMYFAYLCVLRTKHTCRPACSVAISSIVVRTLGARSPEGKRGGYNKDVASRRDLETGFVDLSKQCNGSRPYISCLSFHSSSKLKKTCGMPISNGHLQSTESRQHSAGNGINANVGGETRKVESNSKKYFHVNLVHQSWVHSALWFLSTQIPTRATKLRKRKRNELTAHQPKPNTKPFI</sequence>
<reference evidence="2 3" key="1">
    <citation type="submission" date="2024-01" db="EMBL/GenBank/DDBJ databases">
        <title>The genomes of 5 underutilized Papilionoideae crops provide insights into root nodulation and disease resistanc.</title>
        <authorList>
            <person name="Jiang F."/>
        </authorList>
    </citation>
    <scope>NUCLEOTIDE SEQUENCE [LARGE SCALE GENOMIC DNA]</scope>
    <source>
        <strain evidence="2">LVBAO_FW01</strain>
        <tissue evidence="2">Leaves</tissue>
    </source>
</reference>
<evidence type="ECO:0000313" key="3">
    <source>
        <dbReference type="Proteomes" id="UP001367508"/>
    </source>
</evidence>
<evidence type="ECO:0000313" key="2">
    <source>
        <dbReference type="EMBL" id="KAK7362621.1"/>
    </source>
</evidence>